<feature type="domain" description="Histidine kinase" evidence="12">
    <location>
        <begin position="314"/>
        <end position="531"/>
    </location>
</feature>
<proteinExistence type="predicted"/>
<dbReference type="Gene3D" id="3.30.565.10">
    <property type="entry name" value="Histidine kinase-like ATPase, C-terminal domain"/>
    <property type="match status" value="1"/>
</dbReference>
<evidence type="ECO:0000256" key="4">
    <source>
        <dbReference type="ARBA" id="ARBA00022553"/>
    </source>
</evidence>
<evidence type="ECO:0000256" key="10">
    <source>
        <dbReference type="ARBA" id="ARBA00023136"/>
    </source>
</evidence>
<dbReference type="InterPro" id="IPR005467">
    <property type="entry name" value="His_kinase_dom"/>
</dbReference>
<evidence type="ECO:0000256" key="3">
    <source>
        <dbReference type="ARBA" id="ARBA00012438"/>
    </source>
</evidence>
<dbReference type="CDD" id="cd00075">
    <property type="entry name" value="HATPase"/>
    <property type="match status" value="1"/>
</dbReference>
<evidence type="ECO:0000256" key="6">
    <source>
        <dbReference type="ARBA" id="ARBA00022692"/>
    </source>
</evidence>
<dbReference type="InterPro" id="IPR050398">
    <property type="entry name" value="HssS/ArlS-like"/>
</dbReference>
<evidence type="ECO:0000313" key="15">
    <source>
        <dbReference type="Proteomes" id="UP000280586"/>
    </source>
</evidence>
<dbReference type="InterPro" id="IPR036890">
    <property type="entry name" value="HATPase_C_sf"/>
</dbReference>
<dbReference type="SMART" id="SM00388">
    <property type="entry name" value="HisKA"/>
    <property type="match status" value="1"/>
</dbReference>
<name>A0A9N7PKK2_CLOSE</name>
<dbReference type="PRINTS" id="PR00344">
    <property type="entry name" value="BCTRLSENSOR"/>
</dbReference>
<dbReference type="Proteomes" id="UP001055437">
    <property type="component" value="Chromosome"/>
</dbReference>
<dbReference type="Gene3D" id="1.10.287.130">
    <property type="match status" value="1"/>
</dbReference>
<dbReference type="InterPro" id="IPR036097">
    <property type="entry name" value="HisK_dim/P_sf"/>
</dbReference>
<evidence type="ECO:0000313" key="16">
    <source>
        <dbReference type="Proteomes" id="UP001055437"/>
    </source>
</evidence>
<keyword evidence="4" id="KW-0597">Phosphoprotein</keyword>
<dbReference type="PANTHER" id="PTHR45528:SF8">
    <property type="entry name" value="HISTIDINE KINASE"/>
    <property type="match status" value="1"/>
</dbReference>
<protein>
    <recommendedName>
        <fullName evidence="3">histidine kinase</fullName>
        <ecNumber evidence="3">2.7.13.3</ecNumber>
    </recommendedName>
</protein>
<evidence type="ECO:0000313" key="13">
    <source>
        <dbReference type="EMBL" id="AYE34107.1"/>
    </source>
</evidence>
<dbReference type="SUPFAM" id="SSF47384">
    <property type="entry name" value="Homodimeric domain of signal transducing histidine kinase"/>
    <property type="match status" value="1"/>
</dbReference>
<keyword evidence="5" id="KW-0808">Transferase</keyword>
<evidence type="ECO:0000313" key="14">
    <source>
        <dbReference type="EMBL" id="USS00687.1"/>
    </source>
</evidence>
<dbReference type="SMART" id="SM00387">
    <property type="entry name" value="HATPase_c"/>
    <property type="match status" value="1"/>
</dbReference>
<evidence type="ECO:0000256" key="8">
    <source>
        <dbReference type="ARBA" id="ARBA00022989"/>
    </source>
</evidence>
<evidence type="ECO:0000256" key="7">
    <source>
        <dbReference type="ARBA" id="ARBA00022777"/>
    </source>
</evidence>
<dbReference type="AlphaFoldDB" id="A0A9N7PKK2"/>
<dbReference type="GO" id="GO:0005886">
    <property type="term" value="C:plasma membrane"/>
    <property type="evidence" value="ECO:0007669"/>
    <property type="project" value="TreeGrafter"/>
</dbReference>
<dbReference type="PANTHER" id="PTHR45528">
    <property type="entry name" value="SENSOR HISTIDINE KINASE CPXA"/>
    <property type="match status" value="1"/>
</dbReference>
<reference evidence="14" key="2">
    <citation type="submission" date="2022-06" db="EMBL/GenBank/DDBJ databases">
        <authorList>
            <person name="Holder M.E."/>
            <person name="Ajami N.J."/>
            <person name="Petrosino J.F."/>
        </authorList>
    </citation>
    <scope>NUCLEOTIDE SEQUENCE</scope>
    <source>
        <strain evidence="14">RMA 8861</strain>
    </source>
</reference>
<keyword evidence="16" id="KW-1185">Reference proteome</keyword>
<dbReference type="Pfam" id="PF02518">
    <property type="entry name" value="HATPase_c"/>
    <property type="match status" value="1"/>
</dbReference>
<evidence type="ECO:0000256" key="11">
    <source>
        <dbReference type="SAM" id="Phobius"/>
    </source>
</evidence>
<comment type="catalytic activity">
    <reaction evidence="1">
        <text>ATP + protein L-histidine = ADP + protein N-phospho-L-histidine.</text>
        <dbReference type="EC" id="2.7.13.3"/>
    </reaction>
</comment>
<evidence type="ECO:0000256" key="1">
    <source>
        <dbReference type="ARBA" id="ARBA00000085"/>
    </source>
</evidence>
<keyword evidence="6 11" id="KW-0812">Transmembrane</keyword>
<sequence length="531" mass="61747">MRIRNKKRKTGSFFSLLAKNQIIFIVAFLAVAALLYGMTTLYTTNLYYEPKFMKLTKEIKNFQKEHYNNIPLYKYLGKNFEMTVFNEKGKKIYSTAKNKFFTFSLDELDCIRNIEDEHFYSVSQYQTAGGIKRLIMRFDDVVPRDSYSNAYGVIDENLYVTEGNLFPRGKIFTEKKLQIYMGKYNNFDVRKMKFRTESGELRYAVFMVKSMDYKKYDQLILIWASSWISFILAYILMIILSMIWLSKRTKGLLDPLNTAILEYMNKKNTYLQDYSGPNEFVEIADNFSALAERLDESETERERLDKCRQKMLADISHDLKTPITVIQGYSRAVRDGLVPENERERYLNTICKKAETLSELIDTFSEYSKLEHPDFSLKIQEEDICEFCKELLADKYQELEFAGYILEVDIPDNSIYYKFDPSHMKRVIDNIIGNSIKYNPPGTSLYFSLCNEVNNVQIMLGDNGFGISEEIAKTLFNPFVIGDESRSSKQGTGLGLAIAREIVEKHGGKICLVQNPILPYKTQFLITLPKI</sequence>
<dbReference type="InterPro" id="IPR003594">
    <property type="entry name" value="HATPase_dom"/>
</dbReference>
<gene>
    <name evidence="13" type="ORF">CP523_06285</name>
    <name evidence="14" type="ORF">NH397_14575</name>
</gene>
<dbReference type="SUPFAM" id="SSF55874">
    <property type="entry name" value="ATPase domain of HSP90 chaperone/DNA topoisomerase II/histidine kinase"/>
    <property type="match status" value="1"/>
</dbReference>
<keyword evidence="7 13" id="KW-0418">Kinase</keyword>
<keyword evidence="9" id="KW-0902">Two-component regulatory system</keyword>
<reference evidence="13 15" key="1">
    <citation type="submission" date="2017-09" db="EMBL/GenBank/DDBJ databases">
        <authorList>
            <person name="Thomas P."/>
            <person name="Seyboldt C."/>
        </authorList>
    </citation>
    <scope>NUCLEOTIDE SEQUENCE [LARGE SCALE GENOMIC DNA]</scope>
    <source>
        <strain evidence="13 15">DSM 7534</strain>
    </source>
</reference>
<dbReference type="PROSITE" id="PS50109">
    <property type="entry name" value="HIS_KIN"/>
    <property type="match status" value="1"/>
</dbReference>
<evidence type="ECO:0000256" key="9">
    <source>
        <dbReference type="ARBA" id="ARBA00023012"/>
    </source>
</evidence>
<feature type="transmembrane region" description="Helical" evidence="11">
    <location>
        <begin position="21"/>
        <end position="43"/>
    </location>
</feature>
<dbReference type="EMBL" id="CP099799">
    <property type="protein sequence ID" value="USS00687.1"/>
    <property type="molecule type" value="Genomic_DNA"/>
</dbReference>
<dbReference type="GeneID" id="303560280"/>
<accession>A0A9N7PKK2</accession>
<evidence type="ECO:0000256" key="2">
    <source>
        <dbReference type="ARBA" id="ARBA00004141"/>
    </source>
</evidence>
<dbReference type="Proteomes" id="UP000280586">
    <property type="component" value="Chromosome"/>
</dbReference>
<dbReference type="InterPro" id="IPR004358">
    <property type="entry name" value="Sig_transdc_His_kin-like_C"/>
</dbReference>
<dbReference type="GO" id="GO:0000155">
    <property type="term" value="F:phosphorelay sensor kinase activity"/>
    <property type="evidence" value="ECO:0007669"/>
    <property type="project" value="InterPro"/>
</dbReference>
<feature type="transmembrane region" description="Helical" evidence="11">
    <location>
        <begin position="220"/>
        <end position="245"/>
    </location>
</feature>
<dbReference type="Pfam" id="PF00512">
    <property type="entry name" value="HisKA"/>
    <property type="match status" value="1"/>
</dbReference>
<evidence type="ECO:0000256" key="5">
    <source>
        <dbReference type="ARBA" id="ARBA00022679"/>
    </source>
</evidence>
<dbReference type="OrthoDB" id="335833at2"/>
<keyword evidence="10 11" id="KW-0472">Membrane</keyword>
<dbReference type="EC" id="2.7.13.3" evidence="3"/>
<evidence type="ECO:0000259" key="12">
    <source>
        <dbReference type="PROSITE" id="PS50109"/>
    </source>
</evidence>
<organism evidence="13 15">
    <name type="scientific">Clostridium septicum</name>
    <dbReference type="NCBI Taxonomy" id="1504"/>
    <lineage>
        <taxon>Bacteria</taxon>
        <taxon>Bacillati</taxon>
        <taxon>Bacillota</taxon>
        <taxon>Clostridia</taxon>
        <taxon>Eubacteriales</taxon>
        <taxon>Clostridiaceae</taxon>
        <taxon>Clostridium</taxon>
    </lineage>
</organism>
<dbReference type="EMBL" id="CP023671">
    <property type="protein sequence ID" value="AYE34107.1"/>
    <property type="molecule type" value="Genomic_DNA"/>
</dbReference>
<dbReference type="InterPro" id="IPR003661">
    <property type="entry name" value="HisK_dim/P_dom"/>
</dbReference>
<dbReference type="KEGG" id="csep:CP523_06285"/>
<dbReference type="RefSeq" id="WP_066677758.1">
    <property type="nucleotide sequence ID" value="NZ_CABMIZ010000031.1"/>
</dbReference>
<keyword evidence="8 11" id="KW-1133">Transmembrane helix</keyword>
<comment type="subcellular location">
    <subcellularLocation>
        <location evidence="2">Membrane</location>
        <topology evidence="2">Multi-pass membrane protein</topology>
    </subcellularLocation>
</comment>
<dbReference type="CDD" id="cd00082">
    <property type="entry name" value="HisKA"/>
    <property type="match status" value="1"/>
</dbReference>